<proteinExistence type="predicted"/>
<dbReference type="InterPro" id="IPR036680">
    <property type="entry name" value="SPOR-like_sf"/>
</dbReference>
<evidence type="ECO:0000256" key="1">
    <source>
        <dbReference type="SAM" id="Phobius"/>
    </source>
</evidence>
<dbReference type="AlphaFoldDB" id="B6BVT7"/>
<evidence type="ECO:0000313" key="4">
    <source>
        <dbReference type="Proteomes" id="UP000004188"/>
    </source>
</evidence>
<name>B6BVT7_9PROT</name>
<feature type="transmembrane region" description="Helical" evidence="1">
    <location>
        <begin position="21"/>
        <end position="40"/>
    </location>
</feature>
<organism evidence="3 4">
    <name type="scientific">beta proteobacterium KB13</name>
    <dbReference type="NCBI Taxonomy" id="314607"/>
    <lineage>
        <taxon>Bacteria</taxon>
        <taxon>Pseudomonadati</taxon>
        <taxon>Pseudomonadota</taxon>
        <taxon>Betaproteobacteria</taxon>
        <taxon>Nitrosomonadales</taxon>
        <taxon>OM43 clade</taxon>
    </lineage>
</organism>
<dbReference type="STRING" id="314607.KB13_1303"/>
<reference evidence="4" key="1">
    <citation type="journal article" date="2012" name="Stand. Genomic Sci.">
        <title>Genome sequence of strain HIMB624, a cultured representative from the OM43 clade of marine Betaproteobacteria.</title>
        <authorList>
            <person name="Huggett M.J."/>
            <person name="Hayakawa D.H."/>
            <person name="Rappe M.S."/>
        </authorList>
    </citation>
    <scope>NUCLEOTIDE SEQUENCE [LARGE SCALE GENOMIC DNA]</scope>
    <source>
        <strain evidence="4">KB13</strain>
    </source>
</reference>
<dbReference type="PROSITE" id="PS51724">
    <property type="entry name" value="SPOR"/>
    <property type="match status" value="1"/>
</dbReference>
<gene>
    <name evidence="3" type="ORF">KB13_1303</name>
</gene>
<dbReference type="HOGENOM" id="CLU_076835_1_1_4"/>
<keyword evidence="1" id="KW-0472">Membrane</keyword>
<dbReference type="GO" id="GO:0042834">
    <property type="term" value="F:peptidoglycan binding"/>
    <property type="evidence" value="ECO:0007669"/>
    <property type="project" value="InterPro"/>
</dbReference>
<dbReference type="InterPro" id="IPR007730">
    <property type="entry name" value="SPOR-like_dom"/>
</dbReference>
<dbReference type="SUPFAM" id="SSF110997">
    <property type="entry name" value="Sporulation related repeat"/>
    <property type="match status" value="1"/>
</dbReference>
<dbReference type="Pfam" id="PF05036">
    <property type="entry name" value="SPOR"/>
    <property type="match status" value="1"/>
</dbReference>
<dbReference type="PANTHER" id="PTHR38687">
    <property type="entry name" value="CELL DIVISION PROTEIN DEDD-RELATED"/>
    <property type="match status" value="1"/>
</dbReference>
<dbReference type="InterPro" id="IPR052521">
    <property type="entry name" value="Cell_div_SPOR-domain"/>
</dbReference>
<keyword evidence="4" id="KW-1185">Reference proteome</keyword>
<accession>B6BVT7</accession>
<keyword evidence="1" id="KW-0812">Transmembrane</keyword>
<evidence type="ECO:0000259" key="2">
    <source>
        <dbReference type="PROSITE" id="PS51724"/>
    </source>
</evidence>
<keyword evidence="1" id="KW-1133">Transmembrane helix</keyword>
<feature type="domain" description="SPOR" evidence="2">
    <location>
        <begin position="99"/>
        <end position="178"/>
    </location>
</feature>
<dbReference type="eggNOG" id="COG3087">
    <property type="taxonomic scope" value="Bacteria"/>
</dbReference>
<protein>
    <submittedName>
        <fullName evidence="3">Sporulation related</fullName>
    </submittedName>
</protein>
<dbReference type="Proteomes" id="UP000004188">
    <property type="component" value="Unassembled WGS sequence"/>
</dbReference>
<sequence length="182" mass="20388">MAQDYRTKKDINQTQALFTNGLFIGVLLGILLSIGVTLFITSGKSPFIFKDTEGACIEINSAFGDEDVIAIDEEASFDFYDNLPESQETYSKDTTQNKDDRAIQYYLQVGAFSEESQADNLKAKLALMSYESVIMSARIGDDTFHRVSVGPYEDIDQAKKIRENLIKEGFKANLIKLTKPKD</sequence>
<dbReference type="Gene3D" id="3.30.70.1070">
    <property type="entry name" value="Sporulation related repeat"/>
    <property type="match status" value="1"/>
</dbReference>
<dbReference type="EMBL" id="DS995299">
    <property type="protein sequence ID" value="EDZ65170.1"/>
    <property type="molecule type" value="Genomic_DNA"/>
</dbReference>
<evidence type="ECO:0000313" key="3">
    <source>
        <dbReference type="EMBL" id="EDZ65170.1"/>
    </source>
</evidence>